<evidence type="ECO:0000256" key="7">
    <source>
        <dbReference type="ARBA" id="ARBA00023211"/>
    </source>
</evidence>
<dbReference type="Pfam" id="PF01676">
    <property type="entry name" value="Metalloenzyme"/>
    <property type="match status" value="1"/>
</dbReference>
<dbReference type="SUPFAM" id="SSF53649">
    <property type="entry name" value="Alkaline phosphatase-like"/>
    <property type="match status" value="1"/>
</dbReference>
<dbReference type="Pfam" id="PF06415">
    <property type="entry name" value="iPGM_N"/>
    <property type="match status" value="1"/>
</dbReference>
<evidence type="ECO:0000259" key="9">
    <source>
        <dbReference type="Pfam" id="PF01676"/>
    </source>
</evidence>
<reference evidence="12" key="3">
    <citation type="submission" date="2016-06" db="UniProtKB">
        <authorList>
            <consortium name="WormBaseParasite"/>
        </authorList>
    </citation>
    <scope>IDENTIFICATION</scope>
</reference>
<reference evidence="11" key="1">
    <citation type="submission" date="2013-12" db="EMBL/GenBank/DDBJ databases">
        <authorList>
            <person name="Aslett M."/>
        </authorList>
    </citation>
    <scope>NUCLEOTIDE SEQUENCE [LARGE SCALE GENOMIC DNA]</scope>
    <source>
        <strain evidence="11">Lindley</strain>
    </source>
</reference>
<dbReference type="Gene3D" id="3.40.720.10">
    <property type="entry name" value="Alkaline Phosphatase, subunit A"/>
    <property type="match status" value="1"/>
</dbReference>
<dbReference type="InterPro" id="IPR005995">
    <property type="entry name" value="Pgm_bpd_ind"/>
</dbReference>
<name>A0A183CKU6_GLOPA</name>
<dbReference type="InterPro" id="IPR017850">
    <property type="entry name" value="Alkaline_phosphatase_core_sf"/>
</dbReference>
<dbReference type="GO" id="GO:0004619">
    <property type="term" value="F:phosphoglycerate mutase activity"/>
    <property type="evidence" value="ECO:0007669"/>
    <property type="project" value="UniProtKB-EC"/>
</dbReference>
<reference evidence="11" key="2">
    <citation type="submission" date="2014-05" db="EMBL/GenBank/DDBJ databases">
        <title>The genome and life-stage specific transcriptomes of Globodera pallida elucidate key aspects of plant parasitism by a cyst nematode.</title>
        <authorList>
            <person name="Cotton J.A."/>
            <person name="Lilley C.J."/>
            <person name="Jones L.M."/>
            <person name="Kikuchi T."/>
            <person name="Reid A.J."/>
            <person name="Thorpe P."/>
            <person name="Tsai I.J."/>
            <person name="Beasley H."/>
            <person name="Blok V."/>
            <person name="Cock P.J.A."/>
            <person name="Van den Akker S.E."/>
            <person name="Holroyd N."/>
            <person name="Hunt M."/>
            <person name="Mantelin S."/>
            <person name="Naghra H."/>
            <person name="Pain A."/>
            <person name="Palomares-Rius J.E."/>
            <person name="Zarowiecki M."/>
            <person name="Berriman M."/>
            <person name="Jones J.T."/>
            <person name="Urwin P.E."/>
        </authorList>
    </citation>
    <scope>NUCLEOTIDE SEQUENCE [LARGE SCALE GENOMIC DNA]</scope>
    <source>
        <strain evidence="11">Lindley</strain>
    </source>
</reference>
<accession>A0A183CKU6</accession>
<comment type="similarity">
    <text evidence="3">Belongs to the BPG-independent phosphoglycerate mutase family.</text>
</comment>
<keyword evidence="7" id="KW-0464">Manganese</keyword>
<dbReference type="PANTHER" id="PTHR31637">
    <property type="entry name" value="2,3-BISPHOSPHOGLYCERATE-INDEPENDENT PHOSPHOGLYCERATE MUTASE"/>
    <property type="match status" value="1"/>
</dbReference>
<keyword evidence="5" id="KW-0479">Metal-binding</keyword>
<protein>
    <recommendedName>
        <fullName evidence="4">phosphoglycerate mutase (2,3-diphosphoglycerate-independent)</fullName>
        <ecNumber evidence="4">5.4.2.12</ecNumber>
    </recommendedName>
</protein>
<dbReference type="EC" id="5.4.2.12" evidence="4"/>
<evidence type="ECO:0000256" key="8">
    <source>
        <dbReference type="ARBA" id="ARBA00023235"/>
    </source>
</evidence>
<dbReference type="AlphaFoldDB" id="A0A183CKU6"/>
<dbReference type="InterPro" id="IPR006124">
    <property type="entry name" value="Metalloenzyme"/>
</dbReference>
<keyword evidence="8" id="KW-0413">Isomerase</keyword>
<dbReference type="UniPathway" id="UPA00109">
    <property type="reaction ID" value="UER00186"/>
</dbReference>
<evidence type="ECO:0000256" key="1">
    <source>
        <dbReference type="ARBA" id="ARBA00001936"/>
    </source>
</evidence>
<sequence>NDTLVFFNYRADRMRQLSACMGGLQNLEGTNIALPRGLRIYTMTQYKKEFPFPILFPPVTHKNVLAEWLSVKGVKQFHCAETEKYAHVTVFSNGGREEPFADEERDLVPSPKVATYDLEPANELQRKMFFVFQVIEKITRAEHPFIMCNFAAPDMVGHTGEFGPAVIACEATDTAIGRIFEACKKHGYVLLVTSDHGNAEKMIAEDGGKHTAHTCNKVPFTCSSNKHAFKKMPPTNADGTPRDAALRDVAPTVLFLLGLPAPPEMDGANLLEATDNN</sequence>
<keyword evidence="6" id="KW-0324">Glycolysis</keyword>
<proteinExistence type="inferred from homology"/>
<evidence type="ECO:0000259" key="10">
    <source>
        <dbReference type="Pfam" id="PF06415"/>
    </source>
</evidence>
<dbReference type="InterPro" id="IPR036646">
    <property type="entry name" value="PGAM_B_sf"/>
</dbReference>
<dbReference type="GO" id="GO:0006007">
    <property type="term" value="P:glucose catabolic process"/>
    <property type="evidence" value="ECO:0007669"/>
    <property type="project" value="InterPro"/>
</dbReference>
<evidence type="ECO:0000256" key="3">
    <source>
        <dbReference type="ARBA" id="ARBA00008819"/>
    </source>
</evidence>
<dbReference type="Gene3D" id="3.40.1450.10">
    <property type="entry name" value="BPG-independent phosphoglycerate mutase, domain B"/>
    <property type="match status" value="1"/>
</dbReference>
<evidence type="ECO:0000256" key="6">
    <source>
        <dbReference type="ARBA" id="ARBA00023152"/>
    </source>
</evidence>
<feature type="domain" description="BPG-independent PGAM N-terminal" evidence="10">
    <location>
        <begin position="1"/>
        <end position="48"/>
    </location>
</feature>
<dbReference type="PANTHER" id="PTHR31637:SF0">
    <property type="entry name" value="2,3-BISPHOSPHOGLYCERATE-INDEPENDENT PHOSPHOGLYCERATE MUTASE"/>
    <property type="match status" value="1"/>
</dbReference>
<evidence type="ECO:0000256" key="5">
    <source>
        <dbReference type="ARBA" id="ARBA00022723"/>
    </source>
</evidence>
<dbReference type="WBParaSite" id="GPLIN_001350200">
    <property type="protein sequence ID" value="GPLIN_001350200"/>
    <property type="gene ID" value="GPLIN_001350200"/>
</dbReference>
<feature type="domain" description="Metalloenzyme" evidence="9">
    <location>
        <begin position="56"/>
        <end position="260"/>
    </location>
</feature>
<evidence type="ECO:0000256" key="2">
    <source>
        <dbReference type="ARBA" id="ARBA00004798"/>
    </source>
</evidence>
<evidence type="ECO:0000256" key="4">
    <source>
        <dbReference type="ARBA" id="ARBA00012026"/>
    </source>
</evidence>
<dbReference type="InterPro" id="IPR011258">
    <property type="entry name" value="BPG-indep_PGM_N"/>
</dbReference>
<comment type="cofactor">
    <cofactor evidence="1">
        <name>Mn(2+)</name>
        <dbReference type="ChEBI" id="CHEBI:29035"/>
    </cofactor>
</comment>
<dbReference type="Proteomes" id="UP000050741">
    <property type="component" value="Unassembled WGS sequence"/>
</dbReference>
<dbReference type="GO" id="GO:0006096">
    <property type="term" value="P:glycolytic process"/>
    <property type="evidence" value="ECO:0007669"/>
    <property type="project" value="UniProtKB-UniPathway"/>
</dbReference>
<dbReference type="GO" id="GO:0030145">
    <property type="term" value="F:manganese ion binding"/>
    <property type="evidence" value="ECO:0007669"/>
    <property type="project" value="InterPro"/>
</dbReference>
<organism evidence="11 12">
    <name type="scientific">Globodera pallida</name>
    <name type="common">Potato cyst nematode worm</name>
    <name type="synonym">Heterodera pallida</name>
    <dbReference type="NCBI Taxonomy" id="36090"/>
    <lineage>
        <taxon>Eukaryota</taxon>
        <taxon>Metazoa</taxon>
        <taxon>Ecdysozoa</taxon>
        <taxon>Nematoda</taxon>
        <taxon>Chromadorea</taxon>
        <taxon>Rhabditida</taxon>
        <taxon>Tylenchina</taxon>
        <taxon>Tylenchomorpha</taxon>
        <taxon>Tylenchoidea</taxon>
        <taxon>Heteroderidae</taxon>
        <taxon>Heteroderinae</taxon>
        <taxon>Globodera</taxon>
    </lineage>
</organism>
<comment type="pathway">
    <text evidence="2">Carbohydrate degradation; glycolysis; pyruvate from D-glyceraldehyde 3-phosphate: step 3/5.</text>
</comment>
<keyword evidence="11" id="KW-1185">Reference proteome</keyword>
<dbReference type="SUPFAM" id="SSF64158">
    <property type="entry name" value="2,3-Bisphosphoglycerate-independent phosphoglycerate mutase, substrate-binding domain"/>
    <property type="match status" value="1"/>
</dbReference>
<dbReference type="GO" id="GO:0005737">
    <property type="term" value="C:cytoplasm"/>
    <property type="evidence" value="ECO:0007669"/>
    <property type="project" value="InterPro"/>
</dbReference>
<evidence type="ECO:0000313" key="11">
    <source>
        <dbReference type="Proteomes" id="UP000050741"/>
    </source>
</evidence>
<evidence type="ECO:0000313" key="12">
    <source>
        <dbReference type="WBParaSite" id="GPLIN_001350200"/>
    </source>
</evidence>